<organism evidence="3 4">
    <name type="scientific">Pseudosulfitobacter pseudonitzschiae</name>
    <dbReference type="NCBI Taxonomy" id="1402135"/>
    <lineage>
        <taxon>Bacteria</taxon>
        <taxon>Pseudomonadati</taxon>
        <taxon>Pseudomonadota</taxon>
        <taxon>Alphaproteobacteria</taxon>
        <taxon>Rhodobacterales</taxon>
        <taxon>Roseobacteraceae</taxon>
        <taxon>Pseudosulfitobacter</taxon>
    </lineage>
</organism>
<reference evidence="3 4" key="1">
    <citation type="submission" date="2017-07" db="EMBL/GenBank/DDBJ databases">
        <title>Genome Sequence of Sulfitobacter pseudonitzschiae Strain SMR1 Isolated from a culture of the Diatom Skeletonema marinoi.</title>
        <authorList>
            <person name="Topel M."/>
            <person name="Pinder M.I.M."/>
            <person name="Johansson O.N."/>
            <person name="Kourtchenko O."/>
            <person name="Godhe A."/>
            <person name="Clarke A.K."/>
        </authorList>
    </citation>
    <scope>NUCLEOTIDE SEQUENCE [LARGE SCALE GENOMIC DNA]</scope>
    <source>
        <strain evidence="3 4">SMR1</strain>
    </source>
</reference>
<proteinExistence type="predicted"/>
<feature type="compositionally biased region" description="Basic residues" evidence="1">
    <location>
        <begin position="7"/>
        <end position="19"/>
    </location>
</feature>
<evidence type="ECO:0000256" key="1">
    <source>
        <dbReference type="SAM" id="MobiDB-lite"/>
    </source>
</evidence>
<sequence>MLERWLARHPRPQKPKRGQTRQLMQQSRIKSGNQQKVMRFATHEFIRRFLIHVLLRAKARLMSRHR</sequence>
<dbReference type="Pfam" id="PF04986">
    <property type="entry name" value="Y2_Tnp"/>
    <property type="match status" value="1"/>
</dbReference>
<feature type="compositionally biased region" description="Polar residues" evidence="1">
    <location>
        <begin position="20"/>
        <end position="32"/>
    </location>
</feature>
<dbReference type="InterPro" id="IPR007069">
    <property type="entry name" value="Transposase_32"/>
</dbReference>
<dbReference type="GO" id="GO:0003677">
    <property type="term" value="F:DNA binding"/>
    <property type="evidence" value="ECO:0007669"/>
    <property type="project" value="InterPro"/>
</dbReference>
<evidence type="ECO:0000313" key="3">
    <source>
        <dbReference type="EMBL" id="ASM71553.1"/>
    </source>
</evidence>
<protein>
    <submittedName>
        <fullName evidence="3">Transposase</fullName>
    </submittedName>
</protein>
<name>A0A221JY30_9RHOB</name>
<evidence type="ECO:0000313" key="4">
    <source>
        <dbReference type="Proteomes" id="UP000199754"/>
    </source>
</evidence>
<evidence type="ECO:0000259" key="2">
    <source>
        <dbReference type="Pfam" id="PF04986"/>
    </source>
</evidence>
<feature type="region of interest" description="Disordered" evidence="1">
    <location>
        <begin position="1"/>
        <end position="32"/>
    </location>
</feature>
<feature type="domain" description="Transposase IS801/IS1294" evidence="2">
    <location>
        <begin position="23"/>
        <end position="56"/>
    </location>
</feature>
<accession>A0A221JY30</accession>
<gene>
    <name evidence="3" type="ORF">SULPSESMR1_00722</name>
</gene>
<dbReference type="AlphaFoldDB" id="A0A221JY30"/>
<dbReference type="EMBL" id="CP022415">
    <property type="protein sequence ID" value="ASM71553.1"/>
    <property type="molecule type" value="Genomic_DNA"/>
</dbReference>
<dbReference type="Proteomes" id="UP000199754">
    <property type="component" value="Chromosome"/>
</dbReference>
<dbReference type="GO" id="GO:0006313">
    <property type="term" value="P:DNA transposition"/>
    <property type="evidence" value="ECO:0007669"/>
    <property type="project" value="InterPro"/>
</dbReference>
<keyword evidence="4" id="KW-1185">Reference proteome</keyword>
<dbReference type="KEGG" id="spse:SULPSESMR1_00722"/>
<dbReference type="GO" id="GO:0004803">
    <property type="term" value="F:transposase activity"/>
    <property type="evidence" value="ECO:0007669"/>
    <property type="project" value="InterPro"/>
</dbReference>